<proteinExistence type="predicted"/>
<name>A0A392R807_9FABA</name>
<evidence type="ECO:0000313" key="3">
    <source>
        <dbReference type="Proteomes" id="UP000265520"/>
    </source>
</evidence>
<feature type="region of interest" description="Disordered" evidence="1">
    <location>
        <begin position="1"/>
        <end position="21"/>
    </location>
</feature>
<dbReference type="Proteomes" id="UP000265520">
    <property type="component" value="Unassembled WGS sequence"/>
</dbReference>
<protein>
    <submittedName>
        <fullName evidence="2">Uncharacterized protein</fullName>
    </submittedName>
</protein>
<evidence type="ECO:0000313" key="2">
    <source>
        <dbReference type="EMBL" id="MCI32389.1"/>
    </source>
</evidence>
<evidence type="ECO:0000256" key="1">
    <source>
        <dbReference type="SAM" id="MobiDB-lite"/>
    </source>
</evidence>
<organism evidence="2 3">
    <name type="scientific">Trifolium medium</name>
    <dbReference type="NCBI Taxonomy" id="97028"/>
    <lineage>
        <taxon>Eukaryota</taxon>
        <taxon>Viridiplantae</taxon>
        <taxon>Streptophyta</taxon>
        <taxon>Embryophyta</taxon>
        <taxon>Tracheophyta</taxon>
        <taxon>Spermatophyta</taxon>
        <taxon>Magnoliopsida</taxon>
        <taxon>eudicotyledons</taxon>
        <taxon>Gunneridae</taxon>
        <taxon>Pentapetalae</taxon>
        <taxon>rosids</taxon>
        <taxon>fabids</taxon>
        <taxon>Fabales</taxon>
        <taxon>Fabaceae</taxon>
        <taxon>Papilionoideae</taxon>
        <taxon>50 kb inversion clade</taxon>
        <taxon>NPAAA clade</taxon>
        <taxon>Hologalegina</taxon>
        <taxon>IRL clade</taxon>
        <taxon>Trifolieae</taxon>
        <taxon>Trifolium</taxon>
    </lineage>
</organism>
<comment type="caution">
    <text evidence="2">The sequence shown here is derived from an EMBL/GenBank/DDBJ whole genome shotgun (WGS) entry which is preliminary data.</text>
</comment>
<dbReference type="EMBL" id="LXQA010195115">
    <property type="protein sequence ID" value="MCI32389.1"/>
    <property type="molecule type" value="Genomic_DNA"/>
</dbReference>
<accession>A0A392R807</accession>
<sequence length="74" mass="8621">MLQGCPYDLEEENHESRARDRKNHKINTLIAFMKSENNVEVVILTQHVYDGLNQHNMLVKSVSQGLNKIQTERN</sequence>
<keyword evidence="3" id="KW-1185">Reference proteome</keyword>
<dbReference type="AlphaFoldDB" id="A0A392R807"/>
<reference evidence="2 3" key="1">
    <citation type="journal article" date="2018" name="Front. Plant Sci.">
        <title>Red Clover (Trifolium pratense) and Zigzag Clover (T. medium) - A Picture of Genomic Similarities and Differences.</title>
        <authorList>
            <person name="Dluhosova J."/>
            <person name="Istvanek J."/>
            <person name="Nedelnik J."/>
            <person name="Repkova J."/>
        </authorList>
    </citation>
    <scope>NUCLEOTIDE SEQUENCE [LARGE SCALE GENOMIC DNA]</scope>
    <source>
        <strain evidence="3">cv. 10/8</strain>
        <tissue evidence="2">Leaf</tissue>
    </source>
</reference>